<dbReference type="EMBL" id="NSKE01000007">
    <property type="protein sequence ID" value="PAU93704.1"/>
    <property type="molecule type" value="Genomic_DNA"/>
</dbReference>
<sequence length="167" mass="20082">MEPAKKLKYRDLLMNLIWENKVLHKLFEGNKRYTKLLRELMKYHMNDDEPLPLQKDLLENLGVSRAKLMNLMEELYEDFHKRLFDPNAYPIFDTEVWLFINTRDDYWPIGIKGLEFIPSKGDDFTLEFICELWDARYLRVESVTHEIENGVHRINIHLEKPSLEEGL</sequence>
<proteinExistence type="predicted"/>
<gene>
    <name evidence="1" type="ORF">CK503_11170</name>
</gene>
<evidence type="ECO:0000313" key="2">
    <source>
        <dbReference type="Proteomes" id="UP000218831"/>
    </source>
</evidence>
<keyword evidence="2" id="KW-1185">Reference proteome</keyword>
<dbReference type="AlphaFoldDB" id="A0A2A2G9M1"/>
<name>A0A2A2G9M1_9BACT</name>
<dbReference type="OrthoDB" id="884804at2"/>
<dbReference type="RefSeq" id="WP_095606895.1">
    <property type="nucleotide sequence ID" value="NZ_NSKE01000007.1"/>
</dbReference>
<dbReference type="Proteomes" id="UP000218831">
    <property type="component" value="Unassembled WGS sequence"/>
</dbReference>
<comment type="caution">
    <text evidence="1">The sequence shown here is derived from an EMBL/GenBank/DDBJ whole genome shotgun (WGS) entry which is preliminary data.</text>
</comment>
<organism evidence="1 2">
    <name type="scientific">Fodinibius salipaludis</name>
    <dbReference type="NCBI Taxonomy" id="2032627"/>
    <lineage>
        <taxon>Bacteria</taxon>
        <taxon>Pseudomonadati</taxon>
        <taxon>Balneolota</taxon>
        <taxon>Balneolia</taxon>
        <taxon>Balneolales</taxon>
        <taxon>Balneolaceae</taxon>
        <taxon>Fodinibius</taxon>
    </lineage>
</organism>
<accession>A0A2A2G9M1</accession>
<protein>
    <submittedName>
        <fullName evidence="1">Uncharacterized protein</fullName>
    </submittedName>
</protein>
<reference evidence="1 2" key="1">
    <citation type="submission" date="2017-08" db="EMBL/GenBank/DDBJ databases">
        <title>Aliifodinibius alkalisoli sp. nov., isolated from saline alkaline soil.</title>
        <authorList>
            <person name="Liu D."/>
            <person name="Zhang G."/>
        </authorList>
    </citation>
    <scope>NUCLEOTIDE SEQUENCE [LARGE SCALE GENOMIC DNA]</scope>
    <source>
        <strain evidence="1 2">WN023</strain>
    </source>
</reference>
<evidence type="ECO:0000313" key="1">
    <source>
        <dbReference type="EMBL" id="PAU93704.1"/>
    </source>
</evidence>